<sequence>MTGSVEERLAELEARIAFQEHALAEMSDALAEARMENYRQSEQLRRAMEELKSMRGMVLADPGTEPPPPHY</sequence>
<evidence type="ECO:0000313" key="4">
    <source>
        <dbReference type="Proteomes" id="UP000632858"/>
    </source>
</evidence>
<reference evidence="3" key="1">
    <citation type="journal article" date="2014" name="Int. J. Syst. Evol. Microbiol.">
        <title>Complete genome sequence of Corynebacterium casei LMG S-19264T (=DSM 44701T), isolated from a smear-ripened cheese.</title>
        <authorList>
            <consortium name="US DOE Joint Genome Institute (JGI-PGF)"/>
            <person name="Walter F."/>
            <person name="Albersmeier A."/>
            <person name="Kalinowski J."/>
            <person name="Ruckert C."/>
        </authorList>
    </citation>
    <scope>NUCLEOTIDE SEQUENCE</scope>
    <source>
        <strain evidence="3">CGMCC 1.12726</strain>
    </source>
</reference>
<dbReference type="PANTHER" id="PTHR36508">
    <property type="entry name" value="PROTEIN SLYX"/>
    <property type="match status" value="1"/>
</dbReference>
<evidence type="ECO:0000256" key="1">
    <source>
        <dbReference type="HAMAP-Rule" id="MF_00715"/>
    </source>
</evidence>
<comment type="caution">
    <text evidence="3">The sequence shown here is derived from an EMBL/GenBank/DDBJ whole genome shotgun (WGS) entry which is preliminary data.</text>
</comment>
<comment type="similarity">
    <text evidence="1">Belongs to the SlyX family.</text>
</comment>
<dbReference type="Pfam" id="PF04102">
    <property type="entry name" value="SlyX"/>
    <property type="match status" value="1"/>
</dbReference>
<evidence type="ECO:0000256" key="2">
    <source>
        <dbReference type="SAM" id="Coils"/>
    </source>
</evidence>
<dbReference type="Proteomes" id="UP000632858">
    <property type="component" value="Unassembled WGS sequence"/>
</dbReference>
<organism evidence="3 4">
    <name type="scientific">Arenimonas maotaiensis</name>
    <dbReference type="NCBI Taxonomy" id="1446479"/>
    <lineage>
        <taxon>Bacteria</taxon>
        <taxon>Pseudomonadati</taxon>
        <taxon>Pseudomonadota</taxon>
        <taxon>Gammaproteobacteria</taxon>
        <taxon>Lysobacterales</taxon>
        <taxon>Lysobacteraceae</taxon>
        <taxon>Arenimonas</taxon>
    </lineage>
</organism>
<dbReference type="AlphaFoldDB" id="A0A917CDU7"/>
<accession>A0A917CDU7</accession>
<feature type="coiled-coil region" evidence="2">
    <location>
        <begin position="9"/>
        <end position="50"/>
    </location>
</feature>
<keyword evidence="2" id="KW-0175">Coiled coil</keyword>
<dbReference type="EMBL" id="BMFO01000001">
    <property type="protein sequence ID" value="GGF82922.1"/>
    <property type="molecule type" value="Genomic_DNA"/>
</dbReference>
<proteinExistence type="inferred from homology"/>
<dbReference type="Gene3D" id="1.20.5.300">
    <property type="match status" value="1"/>
</dbReference>
<name>A0A917CDU7_9GAMM</name>
<protein>
    <recommendedName>
        <fullName evidence="1">Protein SlyX homolog</fullName>
    </recommendedName>
</protein>
<evidence type="ECO:0000313" key="3">
    <source>
        <dbReference type="EMBL" id="GGF82922.1"/>
    </source>
</evidence>
<reference evidence="3" key="2">
    <citation type="submission" date="2020-09" db="EMBL/GenBank/DDBJ databases">
        <authorList>
            <person name="Sun Q."/>
            <person name="Zhou Y."/>
        </authorList>
    </citation>
    <scope>NUCLEOTIDE SEQUENCE</scope>
    <source>
        <strain evidence="3">CGMCC 1.12726</strain>
    </source>
</reference>
<gene>
    <name evidence="1 3" type="primary">slyX</name>
    <name evidence="3" type="ORF">GCM10010960_01290</name>
</gene>
<keyword evidence="4" id="KW-1185">Reference proteome</keyword>
<dbReference type="InterPro" id="IPR007236">
    <property type="entry name" value="SlyX"/>
</dbReference>
<dbReference type="RefSeq" id="WP_188446683.1">
    <property type="nucleotide sequence ID" value="NZ_BMFO01000001.1"/>
</dbReference>
<dbReference type="HAMAP" id="MF_00715">
    <property type="entry name" value="SlyX"/>
    <property type="match status" value="1"/>
</dbReference>
<dbReference type="PANTHER" id="PTHR36508:SF1">
    <property type="entry name" value="PROTEIN SLYX"/>
    <property type="match status" value="1"/>
</dbReference>